<dbReference type="FunFam" id="1.10.10.2150:FF:000001">
    <property type="entry name" value="Ribosomal RNA-processing protein 8"/>
    <property type="match status" value="1"/>
</dbReference>
<dbReference type="PANTHER" id="PTHR12787">
    <property type="entry name" value="RIBOSOMAL RNA-PROCESSING PROTEIN 8"/>
    <property type="match status" value="1"/>
</dbReference>
<dbReference type="GO" id="GO:0006325">
    <property type="term" value="P:chromatin organization"/>
    <property type="evidence" value="ECO:0007669"/>
    <property type="project" value="UniProtKB-KW"/>
</dbReference>
<dbReference type="EC" id="2.1.1.-" evidence="13"/>
<dbReference type="EMBL" id="HBGJ01012786">
    <property type="protein sequence ID" value="CAD9249724.1"/>
    <property type="molecule type" value="Transcribed_RNA"/>
</dbReference>
<dbReference type="InterPro" id="IPR042036">
    <property type="entry name" value="RRP8_N"/>
</dbReference>
<keyword evidence="4" id="KW-0678">Repressor</keyword>
<dbReference type="PANTHER" id="PTHR12787:SF0">
    <property type="entry name" value="RIBOSOMAL RNA-PROCESSING PROTEIN 8"/>
    <property type="match status" value="1"/>
</dbReference>
<keyword evidence="10" id="KW-0805">Transcription regulation</keyword>
<evidence type="ECO:0000256" key="7">
    <source>
        <dbReference type="ARBA" id="ARBA00022679"/>
    </source>
</evidence>
<evidence type="ECO:0000256" key="11">
    <source>
        <dbReference type="ARBA" id="ARBA00023163"/>
    </source>
</evidence>
<evidence type="ECO:0000313" key="14">
    <source>
        <dbReference type="EMBL" id="CAD9249724.1"/>
    </source>
</evidence>
<evidence type="ECO:0000256" key="6">
    <source>
        <dbReference type="ARBA" id="ARBA00022603"/>
    </source>
</evidence>
<proteinExistence type="inferred from homology"/>
<dbReference type="Pfam" id="PF05148">
    <property type="entry name" value="Methyltransf_8"/>
    <property type="match status" value="1"/>
</dbReference>
<evidence type="ECO:0000256" key="3">
    <source>
        <dbReference type="ARBA" id="ARBA00020203"/>
    </source>
</evidence>
<keyword evidence="5 13" id="KW-0698">rRNA processing</keyword>
<dbReference type="InterPro" id="IPR007823">
    <property type="entry name" value="RRP8"/>
</dbReference>
<dbReference type="InterPro" id="IPR029063">
    <property type="entry name" value="SAM-dependent_MTases_sf"/>
</dbReference>
<dbReference type="GO" id="GO:0005730">
    <property type="term" value="C:nucleolus"/>
    <property type="evidence" value="ECO:0007669"/>
    <property type="project" value="UniProtKB-SubCell"/>
</dbReference>
<keyword evidence="11" id="KW-0804">Transcription</keyword>
<dbReference type="SUPFAM" id="SSF53335">
    <property type="entry name" value="S-adenosyl-L-methionine-dependent methyltransferases"/>
    <property type="match status" value="1"/>
</dbReference>
<keyword evidence="6 13" id="KW-0489">Methyltransferase</keyword>
<keyword evidence="9" id="KW-0156">Chromatin regulator</keyword>
<evidence type="ECO:0000256" key="1">
    <source>
        <dbReference type="ARBA" id="ARBA00004604"/>
    </source>
</evidence>
<evidence type="ECO:0000256" key="12">
    <source>
        <dbReference type="ARBA" id="ARBA00023242"/>
    </source>
</evidence>
<dbReference type="GO" id="GO:0006364">
    <property type="term" value="P:rRNA processing"/>
    <property type="evidence" value="ECO:0007669"/>
    <property type="project" value="UniProtKB-UniRule"/>
</dbReference>
<sequence>MQKRLQGSKFRMLNERLYTSRGDDSLEYFSENAHFFDLYHEGFREQVEKWPQNPLDLIVRDISRSSKKTDIVADFGCGDAMLSLRVENLVHSFDLVSRNDRVVACDIANVPLEDKTVDVAVFCLALMGTNVADFIREANRVLKPRGKLKVAEVRSRFEGGDGGEDLLESFQSLLRQCGFEVKKLNRSNRMFFLLDAIKVSDDVDTSAAFSAKPCIYKRR</sequence>
<keyword evidence="8 13" id="KW-0949">S-adenosyl-L-methionine</keyword>
<comment type="similarity">
    <text evidence="2 13">Belongs to the methyltransferase superfamily. RRP8 family.</text>
</comment>
<keyword evidence="12 13" id="KW-0539">Nucleus</keyword>
<evidence type="ECO:0000256" key="4">
    <source>
        <dbReference type="ARBA" id="ARBA00022491"/>
    </source>
</evidence>
<dbReference type="FunFam" id="3.40.50.150:FF:000068">
    <property type="entry name" value="Ribosomal RNA-processing protein 8"/>
    <property type="match status" value="1"/>
</dbReference>
<evidence type="ECO:0000256" key="9">
    <source>
        <dbReference type="ARBA" id="ARBA00022853"/>
    </source>
</evidence>
<dbReference type="CDD" id="cd02440">
    <property type="entry name" value="AdoMet_MTases"/>
    <property type="match status" value="1"/>
</dbReference>
<reference evidence="14" key="1">
    <citation type="submission" date="2021-01" db="EMBL/GenBank/DDBJ databases">
        <authorList>
            <person name="Corre E."/>
            <person name="Pelletier E."/>
            <person name="Niang G."/>
            <person name="Scheremetjew M."/>
            <person name="Finn R."/>
            <person name="Kale V."/>
            <person name="Holt S."/>
            <person name="Cochrane G."/>
            <person name="Meng A."/>
            <person name="Brown T."/>
            <person name="Cohen L."/>
        </authorList>
    </citation>
    <scope>NUCLEOTIDE SEQUENCE</scope>
    <source>
        <strain evidence="14">CCMP2877</strain>
    </source>
</reference>
<dbReference type="Gene3D" id="3.40.50.150">
    <property type="entry name" value="Vaccinia Virus protein VP39"/>
    <property type="match status" value="1"/>
</dbReference>
<gene>
    <name evidence="14" type="ORF">PPAR1163_LOCUS8084</name>
</gene>
<evidence type="ECO:0000256" key="5">
    <source>
        <dbReference type="ARBA" id="ARBA00022552"/>
    </source>
</evidence>
<evidence type="ECO:0000256" key="10">
    <source>
        <dbReference type="ARBA" id="ARBA00023015"/>
    </source>
</evidence>
<evidence type="ECO:0000256" key="13">
    <source>
        <dbReference type="RuleBase" id="RU365074"/>
    </source>
</evidence>
<evidence type="ECO:0000256" key="8">
    <source>
        <dbReference type="ARBA" id="ARBA00022691"/>
    </source>
</evidence>
<comment type="function">
    <text evidence="13">Probable methyltransferase required to silence rDNA.</text>
</comment>
<organism evidence="14">
    <name type="scientific">Phaeomonas parva</name>
    <dbReference type="NCBI Taxonomy" id="124430"/>
    <lineage>
        <taxon>Eukaryota</taxon>
        <taxon>Sar</taxon>
        <taxon>Stramenopiles</taxon>
        <taxon>Ochrophyta</taxon>
        <taxon>Pinguiophyceae</taxon>
        <taxon>Pinguiochrysidales</taxon>
        <taxon>Pinguiochrysidaceae</taxon>
        <taxon>Phaeomonas</taxon>
    </lineage>
</organism>
<dbReference type="AlphaFoldDB" id="A0A7S1TX81"/>
<dbReference type="GO" id="GO:0008168">
    <property type="term" value="F:methyltransferase activity"/>
    <property type="evidence" value="ECO:0007669"/>
    <property type="project" value="UniProtKB-KW"/>
</dbReference>
<accession>A0A7S1TX81</accession>
<dbReference type="GO" id="GO:0032259">
    <property type="term" value="P:methylation"/>
    <property type="evidence" value="ECO:0007669"/>
    <property type="project" value="UniProtKB-KW"/>
</dbReference>
<protein>
    <recommendedName>
        <fullName evidence="3 13">Ribosomal RNA-processing protein 8</fullName>
        <ecNumber evidence="13">2.1.1.-</ecNumber>
    </recommendedName>
</protein>
<keyword evidence="7 13" id="KW-0808">Transferase</keyword>
<name>A0A7S1TX81_9STRA</name>
<evidence type="ECO:0000256" key="2">
    <source>
        <dbReference type="ARBA" id="ARBA00006301"/>
    </source>
</evidence>
<comment type="subcellular location">
    <subcellularLocation>
        <location evidence="1 13">Nucleus</location>
        <location evidence="1 13">Nucleolus</location>
    </subcellularLocation>
</comment>
<dbReference type="Gene3D" id="1.10.10.2150">
    <property type="entry name" value="Ribosomal RNA-processing protein 8, N-terminal domain"/>
    <property type="match status" value="1"/>
</dbReference>